<dbReference type="InterPro" id="IPR045063">
    <property type="entry name" value="Dynamin_N"/>
</dbReference>
<organism evidence="13 14">
    <name type="scientific">Equus przewalskii</name>
    <name type="common">Przewalski's horse</name>
    <name type="synonym">Equus caballus przewalskii</name>
    <dbReference type="NCBI Taxonomy" id="9798"/>
    <lineage>
        <taxon>Eukaryota</taxon>
        <taxon>Metazoa</taxon>
        <taxon>Chordata</taxon>
        <taxon>Craniata</taxon>
        <taxon>Vertebrata</taxon>
        <taxon>Euteleostomi</taxon>
        <taxon>Mammalia</taxon>
        <taxon>Eutheria</taxon>
        <taxon>Laurasiatheria</taxon>
        <taxon>Perissodactyla</taxon>
        <taxon>Equidae</taxon>
        <taxon>Equus</taxon>
    </lineage>
</organism>
<dbReference type="InterPro" id="IPR019762">
    <property type="entry name" value="Dynamin_GTPase_CS"/>
</dbReference>
<evidence type="ECO:0000256" key="6">
    <source>
        <dbReference type="ARBA" id="ARBA00023134"/>
    </source>
</evidence>
<dbReference type="Pfam" id="PF00350">
    <property type="entry name" value="Dynamin_N"/>
    <property type="match status" value="1"/>
</dbReference>
<feature type="domain" description="Dynamin-type G" evidence="12">
    <location>
        <begin position="28"/>
        <end position="294"/>
    </location>
</feature>
<dbReference type="InterPro" id="IPR022812">
    <property type="entry name" value="Dynamin"/>
</dbReference>
<dbReference type="PROSITE" id="PS00410">
    <property type="entry name" value="G_DYNAMIN_1"/>
    <property type="match status" value="1"/>
</dbReference>
<evidence type="ECO:0000256" key="2">
    <source>
        <dbReference type="ARBA" id="ARBA00022583"/>
    </source>
</evidence>
<dbReference type="PROSITE" id="PS50003">
    <property type="entry name" value="PH_DOMAIN"/>
    <property type="match status" value="1"/>
</dbReference>
<dbReference type="InterPro" id="IPR020850">
    <property type="entry name" value="GED_dom"/>
</dbReference>
<keyword evidence="6 8" id="KW-0342">GTP-binding</keyword>
<keyword evidence="2" id="KW-0254">Endocytosis</keyword>
<evidence type="ECO:0000256" key="3">
    <source>
        <dbReference type="ARBA" id="ARBA00022701"/>
    </source>
</evidence>
<dbReference type="EC" id="3.6.5.5" evidence="1"/>
<feature type="domain" description="PH" evidence="10">
    <location>
        <begin position="519"/>
        <end position="625"/>
    </location>
</feature>
<reference evidence="14" key="1">
    <citation type="submission" date="2025-08" db="UniProtKB">
        <authorList>
            <consortium name="RefSeq"/>
        </authorList>
    </citation>
    <scope>IDENTIFICATION</scope>
    <source>
        <tissue evidence="14">Blood</tissue>
    </source>
</reference>
<dbReference type="InterPro" id="IPR011993">
    <property type="entry name" value="PH-like_dom_sf"/>
</dbReference>
<evidence type="ECO:0000259" key="12">
    <source>
        <dbReference type="PROSITE" id="PS51718"/>
    </source>
</evidence>
<evidence type="ECO:0000256" key="5">
    <source>
        <dbReference type="ARBA" id="ARBA00022801"/>
    </source>
</evidence>
<dbReference type="Gene3D" id="1.20.120.1240">
    <property type="entry name" value="Dynamin, middle domain"/>
    <property type="match status" value="1"/>
</dbReference>
<dbReference type="PROSITE" id="PS51388">
    <property type="entry name" value="GED"/>
    <property type="match status" value="1"/>
</dbReference>
<dbReference type="InterPro" id="IPR030381">
    <property type="entry name" value="G_DYNAMIN_dom"/>
</dbReference>
<evidence type="ECO:0000256" key="8">
    <source>
        <dbReference type="RuleBase" id="RU003932"/>
    </source>
</evidence>
<dbReference type="InterPro" id="IPR001849">
    <property type="entry name" value="PH_domain"/>
</dbReference>
<dbReference type="Pfam" id="PF01031">
    <property type="entry name" value="Dynamin_M"/>
    <property type="match status" value="1"/>
</dbReference>
<evidence type="ECO:0000256" key="7">
    <source>
        <dbReference type="ARBA" id="ARBA00023175"/>
    </source>
</evidence>
<dbReference type="PROSITE" id="PS51718">
    <property type="entry name" value="G_DYNAMIN_2"/>
    <property type="match status" value="1"/>
</dbReference>
<evidence type="ECO:0000313" key="14">
    <source>
        <dbReference type="RefSeq" id="XP_070452803.1"/>
    </source>
</evidence>
<dbReference type="InterPro" id="IPR001401">
    <property type="entry name" value="Dynamin_GTPase"/>
</dbReference>
<gene>
    <name evidence="14" type="primary">DNM1</name>
</gene>
<dbReference type="SMART" id="SM00053">
    <property type="entry name" value="DYNc"/>
    <property type="match status" value="1"/>
</dbReference>
<dbReference type="Pfam" id="PF00169">
    <property type="entry name" value="PH"/>
    <property type="match status" value="1"/>
</dbReference>
<keyword evidence="7" id="KW-0505">Motor protein</keyword>
<dbReference type="GeneID" id="103550849"/>
<dbReference type="SUPFAM" id="SSF52540">
    <property type="entry name" value="P-loop containing nucleoside triphosphate hydrolases"/>
    <property type="match status" value="1"/>
</dbReference>
<evidence type="ECO:0000256" key="1">
    <source>
        <dbReference type="ARBA" id="ARBA00011980"/>
    </source>
</evidence>
<accession>A0ABM4MJD4</accession>
<dbReference type="CDD" id="cd08771">
    <property type="entry name" value="DLP_1"/>
    <property type="match status" value="1"/>
</dbReference>
<dbReference type="Proteomes" id="UP001652662">
    <property type="component" value="Chromosome 26"/>
</dbReference>
<protein>
    <recommendedName>
        <fullName evidence="1">dynamin GTPase</fullName>
        <ecNumber evidence="1">3.6.5.5</ecNumber>
    </recommendedName>
</protein>
<feature type="compositionally biased region" description="Pro residues" evidence="9">
    <location>
        <begin position="825"/>
        <end position="843"/>
    </location>
</feature>
<evidence type="ECO:0000259" key="10">
    <source>
        <dbReference type="PROSITE" id="PS50003"/>
    </source>
</evidence>
<dbReference type="InterPro" id="IPR000375">
    <property type="entry name" value="Dynamin_stalk"/>
</dbReference>
<dbReference type="SMART" id="SM00302">
    <property type="entry name" value="GED"/>
    <property type="match status" value="1"/>
</dbReference>
<comment type="similarity">
    <text evidence="8">Belongs to the TRAFAC class dynamin-like GTPase superfamily. Dynamin/Fzo/YdjA family.</text>
</comment>
<dbReference type="SUPFAM" id="SSF50729">
    <property type="entry name" value="PH domain-like"/>
    <property type="match status" value="1"/>
</dbReference>
<keyword evidence="4 8" id="KW-0547">Nucleotide-binding</keyword>
<proteinExistence type="inferred from homology"/>
<dbReference type="SMART" id="SM00233">
    <property type="entry name" value="PH"/>
    <property type="match status" value="1"/>
</dbReference>
<keyword evidence="3" id="KW-0493">Microtubule</keyword>
<keyword evidence="13" id="KW-1185">Reference proteome</keyword>
<sequence>MGNRGMEDLIPLVNRLQDAFSAIGQNADLDLPQIAVVGGQSAGKSSVLENFVGRDFLPRGSGIVTRRPLVLQLVNATTEYAEFLHCKGKKFTDFEEVRLEIEAETDRVTGTNKGISPVPINLRVYSPHVLNLTLVDLPGMTKVPVGDQPPDIEFQIRDMLMQFVTKENCLILAVSPANSDLANSDALKIAKEVDSQGQRTIGVITKLDLMDEGTDARDVLENKLLPLRRGYIGVVNRSQKDIDGKKDITAALAAERKFFLSHPSYRHLADRMGTPYLQKVLNQQLTNHIRDTLPGLRNKLQSQLLSIEKEVEEYKNFRPDDPARKTKALLQMVQQFAVDFEKRIEGSGDQIDTYELSGGARINRIFHERFPFELVKMEFDEKELRKEISYAIKNIHGIRTGLFTPDLAFEATVKKQVQKLKEPSIKCVDMVVSELTATIRKCSEKLQQYPRLREEMERIVTTHIREREGRTKEQVMLLIDIELAYMNTNHEDFIGFANAQQRSNQMNKKKASGNQDEILVIRKGWLTINNIGIMKGGSKEYWFVLTAENLSWYKDDEEKEKKYMLSVDNLKLRDVEKGFMSSKHIFALFNTEQRNVYKDYRQLELACETQEEVDSWKASFLRAGVYPERVGDKEKASETEENGSDNFMHSMDPQLERQVETIRNLVDSYMAIVNKTVRDLMPKTIMHLMINNTKEFIFSELLANLYSCGDQNTLMEESAEQAQRRDEMLRMYHALKEALSIIGDINTTTVSTPMPPPVDDSWLQVQSVPAGRRSPTSSPTPQRRAPAVPPARPGSRGPAPGPPPAGSALGGAPPVPSRPGASPDPFGPPPQVPSRPNRAPPGVPSRSGQASPSRPESPRPPFDL</sequence>
<dbReference type="RefSeq" id="XP_070452803.1">
    <property type="nucleotide sequence ID" value="XM_070596702.1"/>
</dbReference>
<dbReference type="Gene3D" id="2.30.29.30">
    <property type="entry name" value="Pleckstrin-homology domain (PH domain)/Phosphotyrosine-binding domain (PTB)"/>
    <property type="match status" value="1"/>
</dbReference>
<dbReference type="CDD" id="cd01256">
    <property type="entry name" value="PH_dynamin"/>
    <property type="match status" value="1"/>
</dbReference>
<keyword evidence="5" id="KW-0378">Hydrolase</keyword>
<dbReference type="InterPro" id="IPR027417">
    <property type="entry name" value="P-loop_NTPase"/>
</dbReference>
<evidence type="ECO:0000313" key="13">
    <source>
        <dbReference type="Proteomes" id="UP001652662"/>
    </source>
</evidence>
<feature type="domain" description="GED" evidence="11">
    <location>
        <begin position="659"/>
        <end position="750"/>
    </location>
</feature>
<evidence type="ECO:0000256" key="4">
    <source>
        <dbReference type="ARBA" id="ARBA00022741"/>
    </source>
</evidence>
<name>A0ABM4MJD4_EQUPR</name>
<dbReference type="PRINTS" id="PR00195">
    <property type="entry name" value="DYNAMIN"/>
</dbReference>
<dbReference type="PANTHER" id="PTHR11566">
    <property type="entry name" value="DYNAMIN"/>
    <property type="match status" value="1"/>
</dbReference>
<dbReference type="Gene3D" id="3.40.50.300">
    <property type="entry name" value="P-loop containing nucleotide triphosphate hydrolases"/>
    <property type="match status" value="1"/>
</dbReference>
<dbReference type="PANTHER" id="PTHR11566:SF32">
    <property type="entry name" value="DYNAMIN-1"/>
    <property type="match status" value="1"/>
</dbReference>
<evidence type="ECO:0000259" key="11">
    <source>
        <dbReference type="PROSITE" id="PS51388"/>
    </source>
</evidence>
<dbReference type="Pfam" id="PF02212">
    <property type="entry name" value="GED"/>
    <property type="match status" value="1"/>
</dbReference>
<feature type="region of interest" description="Disordered" evidence="9">
    <location>
        <begin position="767"/>
        <end position="864"/>
    </location>
</feature>
<dbReference type="InterPro" id="IPR003130">
    <property type="entry name" value="GED"/>
</dbReference>
<evidence type="ECO:0000256" key="9">
    <source>
        <dbReference type="SAM" id="MobiDB-lite"/>
    </source>
</evidence>